<dbReference type="EMBL" id="CP017829">
    <property type="protein sequence ID" value="APA16268.1"/>
    <property type="molecule type" value="Genomic_DNA"/>
</dbReference>
<dbReference type="InterPro" id="IPR050091">
    <property type="entry name" value="PKS_NRPS_Biosynth_Enz"/>
</dbReference>
<gene>
    <name evidence="2" type="ORF">sscle_16g110380</name>
</gene>
<evidence type="ECO:0000313" key="3">
    <source>
        <dbReference type="Proteomes" id="UP000177798"/>
    </source>
</evidence>
<dbReference type="PANTHER" id="PTHR43775:SF28">
    <property type="entry name" value="SYNTHASE, PUTATIVE-RELATED"/>
    <property type="match status" value="1"/>
</dbReference>
<dbReference type="VEuPathDB" id="FungiDB:sscle_16g110380"/>
<dbReference type="PANTHER" id="PTHR43775">
    <property type="entry name" value="FATTY ACID SYNTHASE"/>
    <property type="match status" value="1"/>
</dbReference>
<dbReference type="GO" id="GO:0016746">
    <property type="term" value="F:acyltransferase activity"/>
    <property type="evidence" value="ECO:0007669"/>
    <property type="project" value="InterPro"/>
</dbReference>
<protein>
    <recommendedName>
        <fullName evidence="1">Ketosynthase family 3 (KS3) domain-containing protein</fullName>
    </recommendedName>
</protein>
<dbReference type="PROSITE" id="PS52004">
    <property type="entry name" value="KS3_2"/>
    <property type="match status" value="1"/>
</dbReference>
<accession>A0A1D9QMT8</accession>
<dbReference type="InterPro" id="IPR016039">
    <property type="entry name" value="Thiolase-like"/>
</dbReference>
<dbReference type="Proteomes" id="UP000177798">
    <property type="component" value="Chromosome 16"/>
</dbReference>
<dbReference type="AlphaFoldDB" id="A0A1D9QMT8"/>
<proteinExistence type="predicted"/>
<sequence length="93" mass="9528">MVALHEACVAIDRGDCESAIVGGTNIILRPSCTTMMSEQGVLSSDGSCKTFSAAANGYARGEAVVGVFVKPLEHAIRDGNSIQAVGTGHGHQP</sequence>
<feature type="domain" description="Ketosynthase family 3 (KS3)" evidence="1">
    <location>
        <begin position="1"/>
        <end position="93"/>
    </location>
</feature>
<reference evidence="3" key="1">
    <citation type="journal article" date="2017" name="Genome Biol. Evol.">
        <title>The complete genome sequence of the phytopathogenic fungus Sclerotinia sclerotiorum reveals insights into the genome architecture of broad host range pathogens.</title>
        <authorList>
            <person name="Derbyshire M."/>
            <person name="Denton-Giles M."/>
            <person name="Hegedus D."/>
            <person name="Seifbarghy S."/>
            <person name="Rollins J."/>
            <person name="van Kan J."/>
            <person name="Seidl M.F."/>
            <person name="Faino L."/>
            <person name="Mbengue M."/>
            <person name="Navaud O."/>
            <person name="Raffaele S."/>
            <person name="Hammond-Kosack K."/>
            <person name="Heard S."/>
            <person name="Oliver R."/>
        </authorList>
    </citation>
    <scope>NUCLEOTIDE SEQUENCE [LARGE SCALE GENOMIC DNA]</scope>
    <source>
        <strain evidence="3">ATCC 18683 / 1980 / Ss-1</strain>
    </source>
</reference>
<dbReference type="OrthoDB" id="329835at2759"/>
<dbReference type="Pfam" id="PF00109">
    <property type="entry name" value="ketoacyl-synt"/>
    <property type="match status" value="1"/>
</dbReference>
<organism evidence="2 3">
    <name type="scientific">Sclerotinia sclerotiorum (strain ATCC 18683 / 1980 / Ss-1)</name>
    <name type="common">White mold</name>
    <name type="synonym">Whetzelinia sclerotiorum</name>
    <dbReference type="NCBI Taxonomy" id="665079"/>
    <lineage>
        <taxon>Eukaryota</taxon>
        <taxon>Fungi</taxon>
        <taxon>Dikarya</taxon>
        <taxon>Ascomycota</taxon>
        <taxon>Pezizomycotina</taxon>
        <taxon>Leotiomycetes</taxon>
        <taxon>Helotiales</taxon>
        <taxon>Sclerotiniaceae</taxon>
        <taxon>Sclerotinia</taxon>
    </lineage>
</organism>
<name>A0A1D9QMT8_SCLS1</name>
<dbReference type="SUPFAM" id="SSF53901">
    <property type="entry name" value="Thiolase-like"/>
    <property type="match status" value="1"/>
</dbReference>
<dbReference type="Gene3D" id="3.40.47.10">
    <property type="match status" value="1"/>
</dbReference>
<evidence type="ECO:0000313" key="2">
    <source>
        <dbReference type="EMBL" id="APA16268.1"/>
    </source>
</evidence>
<dbReference type="InterPro" id="IPR014030">
    <property type="entry name" value="Ketoacyl_synth_N"/>
</dbReference>
<evidence type="ECO:0000259" key="1">
    <source>
        <dbReference type="PROSITE" id="PS52004"/>
    </source>
</evidence>
<dbReference type="InterPro" id="IPR020841">
    <property type="entry name" value="PKS_Beta-ketoAc_synthase_dom"/>
</dbReference>